<comment type="similarity">
    <text evidence="1 10">Belongs to the aldehyde dehydrogenase family.</text>
</comment>
<dbReference type="AlphaFoldDB" id="A0A4Q9GJE0"/>
<evidence type="ECO:0000256" key="1">
    <source>
        <dbReference type="ARBA" id="ARBA00009986"/>
    </source>
</evidence>
<organism evidence="12 13">
    <name type="scientific">Hansschlegelia quercus</name>
    <dbReference type="NCBI Taxonomy" id="2528245"/>
    <lineage>
        <taxon>Bacteria</taxon>
        <taxon>Pseudomonadati</taxon>
        <taxon>Pseudomonadota</taxon>
        <taxon>Alphaproteobacteria</taxon>
        <taxon>Hyphomicrobiales</taxon>
        <taxon>Methylopilaceae</taxon>
        <taxon>Hansschlegelia</taxon>
    </lineage>
</organism>
<comment type="caution">
    <text evidence="12">The sequence shown here is derived from an EMBL/GenBank/DDBJ whole genome shotgun (WGS) entry which is preliminary data.</text>
</comment>
<feature type="active site" evidence="9">
    <location>
        <position position="259"/>
    </location>
</feature>
<evidence type="ECO:0000256" key="5">
    <source>
        <dbReference type="ARBA" id="ARBA00035632"/>
    </source>
</evidence>
<dbReference type="Gene3D" id="3.40.605.10">
    <property type="entry name" value="Aldehyde Dehydrogenase, Chain A, domain 1"/>
    <property type="match status" value="1"/>
</dbReference>
<evidence type="ECO:0000256" key="10">
    <source>
        <dbReference type="RuleBase" id="RU003345"/>
    </source>
</evidence>
<feature type="domain" description="Aldehyde dehydrogenase" evidence="11">
    <location>
        <begin position="23"/>
        <end position="480"/>
    </location>
</feature>
<name>A0A4Q9GJE0_9HYPH</name>
<dbReference type="FunFam" id="3.40.605.10:FF:000007">
    <property type="entry name" value="NAD/NADP-dependent betaine aldehyde dehydrogenase"/>
    <property type="match status" value="1"/>
</dbReference>
<dbReference type="InterPro" id="IPR016162">
    <property type="entry name" value="Ald_DH_N"/>
</dbReference>
<evidence type="ECO:0000256" key="3">
    <source>
        <dbReference type="ARBA" id="ARBA00023002"/>
    </source>
</evidence>
<reference evidence="12 13" key="1">
    <citation type="submission" date="2019-02" db="EMBL/GenBank/DDBJ databases">
        <title>Hansschlegelia quercus sp. nov., a novel methylotrophic bacterium from buds of oak (Quercus robur L.).</title>
        <authorList>
            <person name="Agafonova N.V."/>
            <person name="Kaparullina E.N."/>
            <person name="Grouzdev D.S."/>
            <person name="Doronina N.V."/>
        </authorList>
    </citation>
    <scope>NUCLEOTIDE SEQUENCE [LARGE SCALE GENOMIC DNA]</scope>
    <source>
        <strain evidence="12 13">Dub</strain>
    </source>
</reference>
<dbReference type="PANTHER" id="PTHR42986">
    <property type="entry name" value="BENZALDEHYDE DEHYDROGENASE YFMT"/>
    <property type="match status" value="1"/>
</dbReference>
<dbReference type="PROSITE" id="PS00687">
    <property type="entry name" value="ALDEHYDE_DEHYDR_GLU"/>
    <property type="match status" value="1"/>
</dbReference>
<evidence type="ECO:0000256" key="4">
    <source>
        <dbReference type="ARBA" id="ARBA00023027"/>
    </source>
</evidence>
<accession>A0A4Q9GJE0</accession>
<dbReference type="InterPro" id="IPR016161">
    <property type="entry name" value="Ald_DH/histidinol_DH"/>
</dbReference>
<dbReference type="PANTHER" id="PTHR42986:SF1">
    <property type="entry name" value="BENZALDEHYDE DEHYDROGENASE YFMT"/>
    <property type="match status" value="1"/>
</dbReference>
<dbReference type="Gene3D" id="3.40.309.10">
    <property type="entry name" value="Aldehyde Dehydrogenase, Chain A, domain 2"/>
    <property type="match status" value="1"/>
</dbReference>
<evidence type="ECO:0000256" key="2">
    <source>
        <dbReference type="ARBA" id="ARBA00022797"/>
    </source>
</evidence>
<dbReference type="CDD" id="cd07150">
    <property type="entry name" value="ALDH_VaniDH_like"/>
    <property type="match status" value="1"/>
</dbReference>
<evidence type="ECO:0000256" key="7">
    <source>
        <dbReference type="ARBA" id="ARBA00066992"/>
    </source>
</evidence>
<comment type="catalytic activity">
    <reaction evidence="6">
        <text>salicylaldehyde + NAD(+) + H2O = salicylate + NADH + 2 H(+)</text>
        <dbReference type="Rhea" id="RHEA:18537"/>
        <dbReference type="ChEBI" id="CHEBI:15377"/>
        <dbReference type="ChEBI" id="CHEBI:15378"/>
        <dbReference type="ChEBI" id="CHEBI:16008"/>
        <dbReference type="ChEBI" id="CHEBI:30762"/>
        <dbReference type="ChEBI" id="CHEBI:57540"/>
        <dbReference type="ChEBI" id="CHEBI:57945"/>
        <dbReference type="EC" id="1.2.1.65"/>
    </reaction>
</comment>
<dbReference type="RefSeq" id="WP_131003810.1">
    <property type="nucleotide sequence ID" value="NZ_JBHSZR010000013.1"/>
</dbReference>
<evidence type="ECO:0000259" key="11">
    <source>
        <dbReference type="Pfam" id="PF00171"/>
    </source>
</evidence>
<dbReference type="Pfam" id="PF00171">
    <property type="entry name" value="Aldedh"/>
    <property type="match status" value="1"/>
</dbReference>
<dbReference type="SUPFAM" id="SSF53720">
    <property type="entry name" value="ALDH-like"/>
    <property type="match status" value="1"/>
</dbReference>
<evidence type="ECO:0000313" key="13">
    <source>
        <dbReference type="Proteomes" id="UP000291613"/>
    </source>
</evidence>
<keyword evidence="2" id="KW-0058">Aromatic hydrocarbons catabolism</keyword>
<evidence type="ECO:0000256" key="9">
    <source>
        <dbReference type="PROSITE-ProRule" id="PRU10007"/>
    </source>
</evidence>
<sequence length="491" mass="53264">MNPASYDELDGVRTYKLFIGGEWVRSSRNIIAESFNPADGALFARTQQAGRDEVVRAIDAAHKAFGAWGSSLAAEREKILLKTAEVIERRTPEIRDMLIDECGSVFNKALWEIGYVTDCLVSAAGDVRHVMGETMPVTQPGQISMSVRRPLGVVAGIAPFNSPFLLSMKKIAFALAAGNTFVLKPSEETPISGALIADIFEEAGLPAGVLNVIPGVPAEVGELIMADPRVKLVTFTGSTRTGRKLAIEAAKHLKKFTLEMGGKSPLIVLKDADLDYAVDAAAFGVFLHQGQVCMANSKIVVEAPIFDAFKERFVAKAKTIPVGHPREATSVIGPLIRDSQVTFIDAQLDDAKDKGATIELGGEHEGRYFQPTVLTGVTPEMRIYHEESFGPVVSLIRVEDSEEALAIANDTEYGLSAAVITNDLQKAMDLSMRLESGMVHVNDCTITDEPHVPFGGVKNSGFGREGGRSSWEELTEQKWITIQLGKREFPF</sequence>
<dbReference type="EMBL" id="SIUB01000005">
    <property type="protein sequence ID" value="TBN52578.1"/>
    <property type="molecule type" value="Genomic_DNA"/>
</dbReference>
<dbReference type="InterPro" id="IPR015590">
    <property type="entry name" value="Aldehyde_DH_dom"/>
</dbReference>
<gene>
    <name evidence="12" type="ORF">EYR15_12180</name>
</gene>
<dbReference type="FunFam" id="3.40.309.10:FF:000010">
    <property type="entry name" value="Gamma-aminobutyraldehyde dehydrogenase"/>
    <property type="match status" value="1"/>
</dbReference>
<dbReference type="OrthoDB" id="9812625at2"/>
<keyword evidence="3 10" id="KW-0560">Oxidoreductase</keyword>
<dbReference type="InterPro" id="IPR016163">
    <property type="entry name" value="Ald_DH_C"/>
</dbReference>
<proteinExistence type="inferred from homology"/>
<dbReference type="Proteomes" id="UP000291613">
    <property type="component" value="Unassembled WGS sequence"/>
</dbReference>
<evidence type="ECO:0000256" key="6">
    <source>
        <dbReference type="ARBA" id="ARBA00050596"/>
    </source>
</evidence>
<dbReference type="InterPro" id="IPR016160">
    <property type="entry name" value="Ald_DH_CS_CYS"/>
</dbReference>
<protein>
    <recommendedName>
        <fullName evidence="8">Salicylaldehyde dehydrogenase</fullName>
        <ecNumber evidence="7">1.2.1.65</ecNumber>
    </recommendedName>
</protein>
<evidence type="ECO:0000256" key="8">
    <source>
        <dbReference type="ARBA" id="ARBA00070319"/>
    </source>
</evidence>
<dbReference type="InterPro" id="IPR029510">
    <property type="entry name" value="Ald_DH_CS_GLU"/>
</dbReference>
<dbReference type="GO" id="GO:0018485">
    <property type="term" value="F:salicylaldehyde dehydrogenase (NAD+) activity"/>
    <property type="evidence" value="ECO:0007669"/>
    <property type="project" value="UniProtKB-EC"/>
</dbReference>
<comment type="pathway">
    <text evidence="5">Aromatic compound metabolism; naphthalene degradation.</text>
</comment>
<keyword evidence="4" id="KW-0520">NAD</keyword>
<evidence type="ECO:0000313" key="12">
    <source>
        <dbReference type="EMBL" id="TBN52578.1"/>
    </source>
</evidence>
<keyword evidence="13" id="KW-1185">Reference proteome</keyword>
<dbReference type="EC" id="1.2.1.65" evidence="7"/>
<dbReference type="PROSITE" id="PS00070">
    <property type="entry name" value="ALDEHYDE_DEHYDR_CYS"/>
    <property type="match status" value="1"/>
</dbReference>